<name>A0A8T0DW18_9TREM</name>
<evidence type="ECO:0000313" key="1">
    <source>
        <dbReference type="EMBL" id="KAF8571933.1"/>
    </source>
</evidence>
<dbReference type="EMBL" id="JTDF01000250">
    <property type="protein sequence ID" value="KAF8571933.1"/>
    <property type="molecule type" value="Genomic_DNA"/>
</dbReference>
<accession>A0A8T0DW18</accession>
<reference evidence="1 2" key="1">
    <citation type="submission" date="2019-07" db="EMBL/GenBank/DDBJ databases">
        <title>Annotation for the trematode Paragonimus westermani.</title>
        <authorList>
            <person name="Choi Y.-J."/>
        </authorList>
    </citation>
    <scope>NUCLEOTIDE SEQUENCE [LARGE SCALE GENOMIC DNA]</scope>
    <source>
        <strain evidence="1">180907_Pwestermani</strain>
    </source>
</reference>
<organism evidence="1 2">
    <name type="scientific">Paragonimus westermani</name>
    <dbReference type="NCBI Taxonomy" id="34504"/>
    <lineage>
        <taxon>Eukaryota</taxon>
        <taxon>Metazoa</taxon>
        <taxon>Spiralia</taxon>
        <taxon>Lophotrochozoa</taxon>
        <taxon>Platyhelminthes</taxon>
        <taxon>Trematoda</taxon>
        <taxon>Digenea</taxon>
        <taxon>Plagiorchiida</taxon>
        <taxon>Troglotremata</taxon>
        <taxon>Troglotrematidae</taxon>
        <taxon>Paragonimus</taxon>
    </lineage>
</organism>
<protein>
    <submittedName>
        <fullName evidence="1">Uncharacterized protein</fullName>
    </submittedName>
</protein>
<keyword evidence="2" id="KW-1185">Reference proteome</keyword>
<gene>
    <name evidence="1" type="ORF">P879_00184</name>
</gene>
<evidence type="ECO:0000313" key="2">
    <source>
        <dbReference type="Proteomes" id="UP000699462"/>
    </source>
</evidence>
<sequence>MSTSVDPIDAYVDFESWHETLCTLTAHQSEQLARLSFFLQPNVTQNATAK</sequence>
<dbReference type="AlphaFoldDB" id="A0A8T0DW18"/>
<comment type="caution">
    <text evidence="1">The sequence shown here is derived from an EMBL/GenBank/DDBJ whole genome shotgun (WGS) entry which is preliminary data.</text>
</comment>
<proteinExistence type="predicted"/>
<dbReference type="Proteomes" id="UP000699462">
    <property type="component" value="Unassembled WGS sequence"/>
</dbReference>